<dbReference type="Gene3D" id="2.40.10.10">
    <property type="entry name" value="Trypsin-like serine proteases"/>
    <property type="match status" value="2"/>
</dbReference>
<dbReference type="OrthoDB" id="8114044at2759"/>
<accession>A0A8K0G215</accession>
<dbReference type="Proteomes" id="UP000801492">
    <property type="component" value="Unassembled WGS sequence"/>
</dbReference>
<comment type="similarity">
    <text evidence="4">Belongs to the peptidase S1 family. CLIP subfamily.</text>
</comment>
<dbReference type="InterPro" id="IPR043504">
    <property type="entry name" value="Peptidase_S1_PA_chymotrypsin"/>
</dbReference>
<evidence type="ECO:0000256" key="2">
    <source>
        <dbReference type="ARBA" id="ARBA00023157"/>
    </source>
</evidence>
<dbReference type="GO" id="GO:0006508">
    <property type="term" value="P:proteolysis"/>
    <property type="evidence" value="ECO:0007669"/>
    <property type="project" value="InterPro"/>
</dbReference>
<dbReference type="AlphaFoldDB" id="A0A8K0G215"/>
<evidence type="ECO:0000313" key="8">
    <source>
        <dbReference type="Proteomes" id="UP000801492"/>
    </source>
</evidence>
<dbReference type="InterPro" id="IPR033116">
    <property type="entry name" value="TRYPSIN_SER"/>
</dbReference>
<keyword evidence="2" id="KW-1015">Disulfide bond</keyword>
<keyword evidence="3" id="KW-0325">Glycoprotein</keyword>
<dbReference type="FunFam" id="2.40.10.10:FF:000028">
    <property type="entry name" value="Serine protease easter"/>
    <property type="match status" value="1"/>
</dbReference>
<evidence type="ECO:0000256" key="4">
    <source>
        <dbReference type="ARBA" id="ARBA00024195"/>
    </source>
</evidence>
<sequence>MQTQNETAREFAQDSQCGHDGTPLVCCGTLDYPNTDADYLISIFGIDTEVSGAKPLEIKKDGKTLIDLNSEELPDRSACGIQSDEDRIYGGSITSPDEFPWMVVLEFKNVITGQDEMIRCGGSIISKRFVLAAAHCIINNDFEVTKVRLGEWKLSSDPDCEYCEPVQKVRIAKIFPHPFYDSKTKNNNIALLLLEKGITFTKEIRPICLPPENLPAPEEGAKLTVAGQIRRSEDSSRSSVSGGVQGKGACQGDSGGPLIGSYRNKVEGRTQWYQEGIVSHGSRCGLQGYPGIYTRITGYVNWIIRVIEPEEN</sequence>
<dbReference type="PANTHER" id="PTHR24256">
    <property type="entry name" value="TRYPTASE-RELATED"/>
    <property type="match status" value="1"/>
</dbReference>
<keyword evidence="8" id="KW-1185">Reference proteome</keyword>
<dbReference type="InterPro" id="IPR001254">
    <property type="entry name" value="Trypsin_dom"/>
</dbReference>
<reference evidence="7" key="1">
    <citation type="submission" date="2019-08" db="EMBL/GenBank/DDBJ databases">
        <title>The genome of the North American firefly Photinus pyralis.</title>
        <authorList>
            <consortium name="Photinus pyralis genome working group"/>
            <person name="Fallon T.R."/>
            <person name="Sander Lower S.E."/>
            <person name="Weng J.-K."/>
        </authorList>
    </citation>
    <scope>NUCLEOTIDE SEQUENCE</scope>
    <source>
        <strain evidence="7">TRF0915ILg1</strain>
        <tissue evidence="7">Whole body</tissue>
    </source>
</reference>
<dbReference type="InterPro" id="IPR009003">
    <property type="entry name" value="Peptidase_S1_PA"/>
</dbReference>
<dbReference type="SMART" id="SM00020">
    <property type="entry name" value="Tryp_SPc"/>
    <property type="match status" value="1"/>
</dbReference>
<dbReference type="InterPro" id="IPR051487">
    <property type="entry name" value="Ser/Thr_Proteases_Immune/Dev"/>
</dbReference>
<dbReference type="CDD" id="cd00190">
    <property type="entry name" value="Tryp_SPc"/>
    <property type="match status" value="1"/>
</dbReference>
<dbReference type="PROSITE" id="PS00135">
    <property type="entry name" value="TRYPSIN_SER"/>
    <property type="match status" value="1"/>
</dbReference>
<proteinExistence type="inferred from homology"/>
<dbReference type="EMBL" id="VTPC01089958">
    <property type="protein sequence ID" value="KAF2885417.1"/>
    <property type="molecule type" value="Genomic_DNA"/>
</dbReference>
<dbReference type="PRINTS" id="PR00722">
    <property type="entry name" value="CHYMOTRYPSIN"/>
</dbReference>
<evidence type="ECO:0000313" key="7">
    <source>
        <dbReference type="EMBL" id="KAF2885417.1"/>
    </source>
</evidence>
<organism evidence="7 8">
    <name type="scientific">Ignelater luminosus</name>
    <name type="common">Cucubano</name>
    <name type="synonym">Pyrophorus luminosus</name>
    <dbReference type="NCBI Taxonomy" id="2038154"/>
    <lineage>
        <taxon>Eukaryota</taxon>
        <taxon>Metazoa</taxon>
        <taxon>Ecdysozoa</taxon>
        <taxon>Arthropoda</taxon>
        <taxon>Hexapoda</taxon>
        <taxon>Insecta</taxon>
        <taxon>Pterygota</taxon>
        <taxon>Neoptera</taxon>
        <taxon>Endopterygota</taxon>
        <taxon>Coleoptera</taxon>
        <taxon>Polyphaga</taxon>
        <taxon>Elateriformia</taxon>
        <taxon>Elateroidea</taxon>
        <taxon>Elateridae</taxon>
        <taxon>Agrypninae</taxon>
        <taxon>Pyrophorini</taxon>
        <taxon>Ignelater</taxon>
    </lineage>
</organism>
<evidence type="ECO:0000259" key="6">
    <source>
        <dbReference type="PROSITE" id="PS50240"/>
    </source>
</evidence>
<name>A0A8K0G215_IGNLU</name>
<dbReference type="PROSITE" id="PS50240">
    <property type="entry name" value="TRYPSIN_DOM"/>
    <property type="match status" value="1"/>
</dbReference>
<protein>
    <recommendedName>
        <fullName evidence="6">Peptidase S1 domain-containing protein</fullName>
    </recommendedName>
</protein>
<dbReference type="GO" id="GO:0004252">
    <property type="term" value="F:serine-type endopeptidase activity"/>
    <property type="evidence" value="ECO:0007669"/>
    <property type="project" value="InterPro"/>
</dbReference>
<feature type="region of interest" description="Disordered" evidence="5">
    <location>
        <begin position="227"/>
        <end position="256"/>
    </location>
</feature>
<dbReference type="InterPro" id="IPR001314">
    <property type="entry name" value="Peptidase_S1A"/>
</dbReference>
<evidence type="ECO:0000256" key="3">
    <source>
        <dbReference type="ARBA" id="ARBA00023180"/>
    </source>
</evidence>
<evidence type="ECO:0000256" key="5">
    <source>
        <dbReference type="SAM" id="MobiDB-lite"/>
    </source>
</evidence>
<evidence type="ECO:0000256" key="1">
    <source>
        <dbReference type="ARBA" id="ARBA00022729"/>
    </source>
</evidence>
<dbReference type="Pfam" id="PF00089">
    <property type="entry name" value="Trypsin"/>
    <property type="match status" value="2"/>
</dbReference>
<dbReference type="SUPFAM" id="SSF50494">
    <property type="entry name" value="Trypsin-like serine proteases"/>
    <property type="match status" value="1"/>
</dbReference>
<feature type="domain" description="Peptidase S1" evidence="6">
    <location>
        <begin position="88"/>
        <end position="308"/>
    </location>
</feature>
<keyword evidence="1" id="KW-0732">Signal</keyword>
<comment type="caution">
    <text evidence="7">The sequence shown here is derived from an EMBL/GenBank/DDBJ whole genome shotgun (WGS) entry which is preliminary data.</text>
</comment>
<gene>
    <name evidence="7" type="ORF">ILUMI_20762</name>
</gene>